<keyword evidence="2" id="KW-0175">Coiled coil</keyword>
<dbReference type="Proteomes" id="UP000038045">
    <property type="component" value="Unplaced"/>
</dbReference>
<reference evidence="4" key="1">
    <citation type="submission" date="2017-02" db="UniProtKB">
        <authorList>
            <consortium name="WormBaseParasite"/>
        </authorList>
    </citation>
    <scope>IDENTIFICATION</scope>
</reference>
<evidence type="ECO:0000256" key="1">
    <source>
        <dbReference type="ARBA" id="ARBA00006190"/>
    </source>
</evidence>
<sequence>MKALFGHKKSATEVLRENQRALNKAIRELDREKTRLEMEEQKIINEIKKMAKINQIDSVRIMAKSLVRTRGYCKKFALMKANIQTVSLKIATLKSQDAMAAAMKGVVISLRKMNNKTKLPQIQKIMMDFEKQSYTMDIKDEMLCDSIGDGFDNVDDPDETEDVINKIMDELGIELKTELNNLSEHEIKEVSNSNNHYASEKVVISDADANLCERLEKLRRNN</sequence>
<keyword evidence="3" id="KW-1185">Reference proteome</keyword>
<dbReference type="GO" id="GO:0007034">
    <property type="term" value="P:vacuolar transport"/>
    <property type="evidence" value="ECO:0007669"/>
    <property type="project" value="InterPro"/>
</dbReference>
<comment type="similarity">
    <text evidence="1">Belongs to the SNF7 family.</text>
</comment>
<dbReference type="STRING" id="131310.A0A0N5A225"/>
<dbReference type="InterPro" id="IPR005024">
    <property type="entry name" value="Snf7_fam"/>
</dbReference>
<organism evidence="3 4">
    <name type="scientific">Parastrongyloides trichosuri</name>
    <name type="common">Possum-specific nematode worm</name>
    <dbReference type="NCBI Taxonomy" id="131310"/>
    <lineage>
        <taxon>Eukaryota</taxon>
        <taxon>Metazoa</taxon>
        <taxon>Ecdysozoa</taxon>
        <taxon>Nematoda</taxon>
        <taxon>Chromadorea</taxon>
        <taxon>Rhabditida</taxon>
        <taxon>Tylenchina</taxon>
        <taxon>Panagrolaimomorpha</taxon>
        <taxon>Strongyloidoidea</taxon>
        <taxon>Strongyloididae</taxon>
        <taxon>Parastrongyloides</taxon>
    </lineage>
</organism>
<protein>
    <submittedName>
        <fullName evidence="4">Charged multivesicular body protein 2a</fullName>
    </submittedName>
</protein>
<evidence type="ECO:0000313" key="3">
    <source>
        <dbReference type="Proteomes" id="UP000038045"/>
    </source>
</evidence>
<evidence type="ECO:0000313" key="4">
    <source>
        <dbReference type="WBParaSite" id="PTRK_0001567100.1"/>
    </source>
</evidence>
<dbReference type="Gene3D" id="6.10.140.1230">
    <property type="match status" value="1"/>
</dbReference>
<dbReference type="Pfam" id="PF03357">
    <property type="entry name" value="Snf7"/>
    <property type="match status" value="1"/>
</dbReference>
<dbReference type="AlphaFoldDB" id="A0A0N5A225"/>
<proteinExistence type="inferred from homology"/>
<feature type="coiled-coil region" evidence="2">
    <location>
        <begin position="8"/>
        <end position="46"/>
    </location>
</feature>
<accession>A0A0N5A225</accession>
<dbReference type="WBParaSite" id="PTRK_0001567100.1">
    <property type="protein sequence ID" value="PTRK_0001567100.1"/>
    <property type="gene ID" value="PTRK_0001567100"/>
</dbReference>
<evidence type="ECO:0000256" key="2">
    <source>
        <dbReference type="SAM" id="Coils"/>
    </source>
</evidence>
<name>A0A0N5A225_PARTI</name>
<dbReference type="PANTHER" id="PTHR10476">
    <property type="entry name" value="CHARGED MULTIVESICULAR BODY PROTEIN"/>
    <property type="match status" value="1"/>
</dbReference>